<dbReference type="AlphaFoldDB" id="A0A444L8V3"/>
<name>A0A444L8V3_METS7</name>
<reference evidence="2 3" key="1">
    <citation type="submission" date="2018-12" db="EMBL/GenBank/DDBJ databases">
        <title>The complete genome of the methanogenic archaea of the candidate phylum Verstraetearchaeota, obtained from the metagenome of underground thermal water.</title>
        <authorList>
            <person name="Kadnikov V.V."/>
            <person name="Mardanov A.V."/>
            <person name="Beletsky A.V."/>
            <person name="Karnachuk O.V."/>
            <person name="Ravin N.V."/>
        </authorList>
    </citation>
    <scope>NUCLEOTIDE SEQUENCE [LARGE SCALE GENOMIC DNA]</scope>
    <source>
        <strain evidence="2">Ch88</strain>
    </source>
</reference>
<proteinExistence type="predicted"/>
<organism evidence="2 3">
    <name type="scientific">Methanosuratincola subterraneus</name>
    <dbReference type="NCBI Taxonomy" id="2593994"/>
    <lineage>
        <taxon>Archaea</taxon>
        <taxon>Thermoproteota</taxon>
        <taxon>Methanosuratincolia</taxon>
        <taxon>Candidatus Methanomethylicales</taxon>
        <taxon>Candidatus Methanomethylicaceae</taxon>
        <taxon>Candidatus Methanosuratincola (ex Vanwonterghem et al. 2016)</taxon>
    </lineage>
</organism>
<comment type="caution">
    <text evidence="2">The sequence shown here is derived from an EMBL/GenBank/DDBJ whole genome shotgun (WGS) entry which is preliminary data.</text>
</comment>
<dbReference type="Proteomes" id="UP000288215">
    <property type="component" value="Unassembled WGS sequence"/>
</dbReference>
<evidence type="ECO:0000313" key="2">
    <source>
        <dbReference type="EMBL" id="RWX74008.1"/>
    </source>
</evidence>
<keyword evidence="1" id="KW-0472">Membrane</keyword>
<keyword evidence="1" id="KW-1133">Transmembrane helix</keyword>
<accession>A0A444L8V3</accession>
<feature type="transmembrane region" description="Helical" evidence="1">
    <location>
        <begin position="20"/>
        <end position="40"/>
    </location>
</feature>
<evidence type="ECO:0000313" key="3">
    <source>
        <dbReference type="Proteomes" id="UP000288215"/>
    </source>
</evidence>
<sequence>MGSLIRQAISPQTKGWGRGVALIFDCMVACVIMIIGLAAYSSLATQAPPEPDQCLGDYATHVLSFLDSNGCLARLIEGHDSSAVRRAIGELLPEGASYCLCVYSPSWELNWSFSSQGFDWRNAAASSPYLVSCESNPEPYLVTLAISE</sequence>
<dbReference type="EMBL" id="RXGA01000001">
    <property type="protein sequence ID" value="RWX74008.1"/>
    <property type="molecule type" value="Genomic_DNA"/>
</dbReference>
<protein>
    <submittedName>
        <fullName evidence="2">Uncharacterized protein</fullName>
    </submittedName>
</protein>
<gene>
    <name evidence="2" type="ORF">Metus_0033</name>
</gene>
<keyword evidence="1" id="KW-0812">Transmembrane</keyword>
<evidence type="ECO:0000256" key="1">
    <source>
        <dbReference type="SAM" id="Phobius"/>
    </source>
</evidence>